<proteinExistence type="predicted"/>
<gene>
    <name evidence="1" type="ORF">SAMN05720606_102372</name>
</gene>
<name>A0A1G5D7H2_9BACL</name>
<protein>
    <submittedName>
        <fullName evidence="1">Uncharacterized protein</fullName>
    </submittedName>
</protein>
<reference evidence="2" key="1">
    <citation type="submission" date="2016-10" db="EMBL/GenBank/DDBJ databases">
        <authorList>
            <person name="Varghese N."/>
            <person name="Submissions S."/>
        </authorList>
    </citation>
    <scope>NUCLEOTIDE SEQUENCE [LARGE SCALE GENOMIC DNA]</scope>
    <source>
        <strain evidence="2">BL9</strain>
    </source>
</reference>
<accession>A0A1G5D7H2</accession>
<evidence type="ECO:0000313" key="1">
    <source>
        <dbReference type="EMBL" id="SCY10683.1"/>
    </source>
</evidence>
<dbReference type="AlphaFoldDB" id="A0A1G5D7H2"/>
<dbReference type="STRING" id="582692.SAMN05720606_102372"/>
<dbReference type="RefSeq" id="WP_090916359.1">
    <property type="nucleotide sequence ID" value="NZ_FMVM01000002.1"/>
</dbReference>
<dbReference type="Proteomes" id="UP000198538">
    <property type="component" value="Unassembled WGS sequence"/>
</dbReference>
<evidence type="ECO:0000313" key="2">
    <source>
        <dbReference type="Proteomes" id="UP000198538"/>
    </source>
</evidence>
<organism evidence="1 2">
    <name type="scientific">Paenibacillus polysaccharolyticus</name>
    <dbReference type="NCBI Taxonomy" id="582692"/>
    <lineage>
        <taxon>Bacteria</taxon>
        <taxon>Bacillati</taxon>
        <taxon>Bacillota</taxon>
        <taxon>Bacilli</taxon>
        <taxon>Bacillales</taxon>
        <taxon>Paenibacillaceae</taxon>
        <taxon>Paenibacillus</taxon>
    </lineage>
</organism>
<sequence>MLLESILLGGAVSSTVARMIKADKLNEKAESVNVRSFERVVEAEEKVKIQSSKTQASIQKLINRKRGIYKTSIVNFLELYRNLQKIEMEEGAGLKELRSSFLSPIAVESMNKMVGVSKSELSDSQVFSTYIFSGIAGVIKKEAEMNLSAANARSSQSFMIEKQAETICIALDAIFQRSEHICDVLRNLNALFIRSLQQCRSIIQRNDNEKNQYSQKDREAFMICFNFAKGIKDILDVPLLDETGEINLKSLELIETGEAFLNKMKKINI</sequence>
<keyword evidence="2" id="KW-1185">Reference proteome</keyword>
<dbReference type="EMBL" id="FMVM01000002">
    <property type="protein sequence ID" value="SCY10683.1"/>
    <property type="molecule type" value="Genomic_DNA"/>
</dbReference>